<evidence type="ECO:0000256" key="1">
    <source>
        <dbReference type="SAM" id="MobiDB-lite"/>
    </source>
</evidence>
<organism evidence="4 5">
    <name type="scientific">Phyllachora maydis</name>
    <dbReference type="NCBI Taxonomy" id="1825666"/>
    <lineage>
        <taxon>Eukaryota</taxon>
        <taxon>Fungi</taxon>
        <taxon>Dikarya</taxon>
        <taxon>Ascomycota</taxon>
        <taxon>Pezizomycotina</taxon>
        <taxon>Sordariomycetes</taxon>
        <taxon>Sordariomycetidae</taxon>
        <taxon>Phyllachorales</taxon>
        <taxon>Phyllachoraceae</taxon>
        <taxon>Phyllachora</taxon>
    </lineage>
</organism>
<dbReference type="Pfam" id="PF23658">
    <property type="entry name" value="PDZ_CPAF_rel"/>
    <property type="match status" value="1"/>
</dbReference>
<feature type="region of interest" description="Disordered" evidence="1">
    <location>
        <begin position="285"/>
        <end position="305"/>
    </location>
</feature>
<name>A0AAD9MBJ4_9PEZI</name>
<dbReference type="InterPro" id="IPR056186">
    <property type="entry name" value="PDZ_CPAF-rel"/>
</dbReference>
<feature type="domain" description="CPAF-like PDZ" evidence="3">
    <location>
        <begin position="143"/>
        <end position="253"/>
    </location>
</feature>
<keyword evidence="5" id="KW-1185">Reference proteome</keyword>
<dbReference type="Pfam" id="PF03572">
    <property type="entry name" value="Peptidase_S41"/>
    <property type="match status" value="1"/>
</dbReference>
<dbReference type="PANTHER" id="PTHR37049:SF4">
    <property type="entry name" value="RHODANESE DOMAIN-CONTAINING PROTEIN"/>
    <property type="match status" value="1"/>
</dbReference>
<dbReference type="InterPro" id="IPR029045">
    <property type="entry name" value="ClpP/crotonase-like_dom_sf"/>
</dbReference>
<evidence type="ECO:0000259" key="3">
    <source>
        <dbReference type="Pfam" id="PF23658"/>
    </source>
</evidence>
<evidence type="ECO:0008006" key="6">
    <source>
        <dbReference type="Google" id="ProtNLM"/>
    </source>
</evidence>
<dbReference type="GO" id="GO:0008236">
    <property type="term" value="F:serine-type peptidase activity"/>
    <property type="evidence" value="ECO:0007669"/>
    <property type="project" value="InterPro"/>
</dbReference>
<dbReference type="GO" id="GO:0006508">
    <property type="term" value="P:proteolysis"/>
    <property type="evidence" value="ECO:0007669"/>
    <property type="project" value="InterPro"/>
</dbReference>
<evidence type="ECO:0000259" key="2">
    <source>
        <dbReference type="Pfam" id="PF03572"/>
    </source>
</evidence>
<accession>A0AAD9MBJ4</accession>
<gene>
    <name evidence="4" type="ORF">P8C59_005535</name>
</gene>
<sequence length="713" mass="75610">MAAPSASTPDSGACGLVAPAVKSVNILGITVSALPAKLALNCLKSVPVKTDDATKLVASLKAFTSWQSTLAWLKTPPSTYTMPATDVMGSLDAVAAGVTSGKYASEYDLQADVIRIFASAHDGHFGFRGDVFKAFAFRIPALLDVVSVSANGTEVPKLYQWSKLQNATAGSMPPAIVQINGEDAAKVFMRNQMVWGGSQDEDANWNSDVRTYANPTAFSYTAGSLTDLGEHATVTYDNGQTEVMDVMAIVKRGVNMTGIQTGTDFYNKFCNATAAAMAFNAAADPGTGSGPGGPPQPPPPVPPSIEGYPMPIIRDNAANQTSGYFLNGSGYDDVAVLSLLGFSSSDGVDQLTYLTNFQQVIRKFLAACKAANKKRLVIDLTNNGGGAVLGGYELYRQLFPGAPLNQSHNTRAAPSVVDVARTAYDHLDEWMSFDPSAPIPNDPAAIAKAQALYAFQSSSIIEDLTPGDLFTPAGVNMTTEDQILAPVSLHGDTFVAYEQLPLDEPDRLFNLTGTGNLMDPPPAVFDPANIVLLTDGQCASTCTLFSYLMIFGQKVKTVAVGGRPMPGPMQSIGGVEGAQIFYWDEISAIATATIALAPDLTGADPDLKTLDEGYAIFRSANPQQAGAVNGKNAFGPLDNQTPLQFLYQAANCRFFWTKDMVFNPDATWKRAVDATWTNPAQFCVEGSRVPLNMTTSGKTAVTFTRDMAVALGQ</sequence>
<dbReference type="Gene3D" id="3.90.226.10">
    <property type="entry name" value="2-enoyl-CoA Hydratase, Chain A, domain 1"/>
    <property type="match status" value="1"/>
</dbReference>
<dbReference type="SUPFAM" id="SSF52096">
    <property type="entry name" value="ClpP/crotonase"/>
    <property type="match status" value="1"/>
</dbReference>
<comment type="caution">
    <text evidence="4">The sequence shown here is derived from an EMBL/GenBank/DDBJ whole genome shotgun (WGS) entry which is preliminary data.</text>
</comment>
<dbReference type="InterPro" id="IPR052766">
    <property type="entry name" value="S41A_metabolite_peptidase"/>
</dbReference>
<feature type="compositionally biased region" description="Pro residues" evidence="1">
    <location>
        <begin position="292"/>
        <end position="303"/>
    </location>
</feature>
<evidence type="ECO:0000313" key="4">
    <source>
        <dbReference type="EMBL" id="KAK2071084.1"/>
    </source>
</evidence>
<dbReference type="AlphaFoldDB" id="A0AAD9MBJ4"/>
<feature type="domain" description="Tail specific protease" evidence="2">
    <location>
        <begin position="336"/>
        <end position="549"/>
    </location>
</feature>
<proteinExistence type="predicted"/>
<protein>
    <recommendedName>
        <fullName evidence="6">Tail specific protease domain-containing protein</fullName>
    </recommendedName>
</protein>
<dbReference type="PANTHER" id="PTHR37049">
    <property type="entry name" value="PEPTIDASE S41 FAMILY PROTEIN"/>
    <property type="match status" value="1"/>
</dbReference>
<dbReference type="Proteomes" id="UP001217918">
    <property type="component" value="Unassembled WGS sequence"/>
</dbReference>
<reference evidence="4" key="1">
    <citation type="journal article" date="2023" name="Mol. Plant Microbe Interact.">
        <title>Elucidating the Obligate Nature and Biological Capacity of an Invasive Fungal Corn Pathogen.</title>
        <authorList>
            <person name="MacCready J.S."/>
            <person name="Roggenkamp E.M."/>
            <person name="Gdanetz K."/>
            <person name="Chilvers M.I."/>
        </authorList>
    </citation>
    <scope>NUCLEOTIDE SEQUENCE</scope>
    <source>
        <strain evidence="4">PM02</strain>
    </source>
</reference>
<dbReference type="InterPro" id="IPR005151">
    <property type="entry name" value="Tail-specific_protease"/>
</dbReference>
<dbReference type="EMBL" id="JAQQPM010000004">
    <property type="protein sequence ID" value="KAK2071084.1"/>
    <property type="molecule type" value="Genomic_DNA"/>
</dbReference>
<evidence type="ECO:0000313" key="5">
    <source>
        <dbReference type="Proteomes" id="UP001217918"/>
    </source>
</evidence>